<reference evidence="1 2" key="1">
    <citation type="submission" date="2022-12" db="EMBL/GenBank/DDBJ databases">
        <title>Chromosome-level genome of Tegillarca granosa.</title>
        <authorList>
            <person name="Kim J."/>
        </authorList>
    </citation>
    <scope>NUCLEOTIDE SEQUENCE [LARGE SCALE GENOMIC DNA]</scope>
    <source>
        <strain evidence="1">Teg-2019</strain>
        <tissue evidence="1">Adductor muscle</tissue>
    </source>
</reference>
<evidence type="ECO:0000313" key="1">
    <source>
        <dbReference type="EMBL" id="KAJ8304599.1"/>
    </source>
</evidence>
<accession>A0ABQ9EH40</accession>
<keyword evidence="2" id="KW-1185">Reference proteome</keyword>
<dbReference type="EMBL" id="JARBDR010000903">
    <property type="protein sequence ID" value="KAJ8304599.1"/>
    <property type="molecule type" value="Genomic_DNA"/>
</dbReference>
<sequence>MLLRYLKQNITRFKIKRYVVINWFNKLLKNFDDQNDLSEDDYYRLTGLSTQQFDDLITKVISLKSKALRSKGFA</sequence>
<comment type="caution">
    <text evidence="1">The sequence shown here is derived from an EMBL/GenBank/DDBJ whole genome shotgun (WGS) entry which is preliminary data.</text>
</comment>
<protein>
    <submittedName>
        <fullName evidence="1">Uncharacterized protein</fullName>
    </submittedName>
</protein>
<name>A0ABQ9EH40_TEGGR</name>
<dbReference type="Proteomes" id="UP001217089">
    <property type="component" value="Unassembled WGS sequence"/>
</dbReference>
<proteinExistence type="predicted"/>
<gene>
    <name evidence="1" type="ORF">KUTeg_018182</name>
</gene>
<organism evidence="1 2">
    <name type="scientific">Tegillarca granosa</name>
    <name type="common">Malaysian cockle</name>
    <name type="synonym">Anadara granosa</name>
    <dbReference type="NCBI Taxonomy" id="220873"/>
    <lineage>
        <taxon>Eukaryota</taxon>
        <taxon>Metazoa</taxon>
        <taxon>Spiralia</taxon>
        <taxon>Lophotrochozoa</taxon>
        <taxon>Mollusca</taxon>
        <taxon>Bivalvia</taxon>
        <taxon>Autobranchia</taxon>
        <taxon>Pteriomorphia</taxon>
        <taxon>Arcoida</taxon>
        <taxon>Arcoidea</taxon>
        <taxon>Arcidae</taxon>
        <taxon>Tegillarca</taxon>
    </lineage>
</organism>
<evidence type="ECO:0000313" key="2">
    <source>
        <dbReference type="Proteomes" id="UP001217089"/>
    </source>
</evidence>